<comment type="caution">
    <text evidence="2">The sequence shown here is derived from an EMBL/GenBank/DDBJ whole genome shotgun (WGS) entry which is preliminary data.</text>
</comment>
<dbReference type="RefSeq" id="WP_284231041.1">
    <property type="nucleotide sequence ID" value="NZ_BSUL01000001.1"/>
</dbReference>
<evidence type="ECO:0000259" key="1">
    <source>
        <dbReference type="Pfam" id="PF01882"/>
    </source>
</evidence>
<gene>
    <name evidence="2" type="ORF">GCM10025874_12320</name>
</gene>
<feature type="domain" description="DUF58" evidence="1">
    <location>
        <begin position="192"/>
        <end position="367"/>
    </location>
</feature>
<keyword evidence="2" id="KW-0449">Lipoprotein</keyword>
<dbReference type="InterPro" id="IPR002881">
    <property type="entry name" value="DUF58"/>
</dbReference>
<dbReference type="PANTHER" id="PTHR33608">
    <property type="entry name" value="BLL2464 PROTEIN"/>
    <property type="match status" value="1"/>
</dbReference>
<dbReference type="PANTHER" id="PTHR33608:SF3">
    <property type="entry name" value="SLR2013 PROTEIN"/>
    <property type="match status" value="1"/>
</dbReference>
<dbReference type="AlphaFoldDB" id="A0AA37UFF6"/>
<dbReference type="Proteomes" id="UP001157160">
    <property type="component" value="Unassembled WGS sequence"/>
</dbReference>
<keyword evidence="3" id="KW-1185">Reference proteome</keyword>
<proteinExistence type="predicted"/>
<dbReference type="EMBL" id="BSUL01000001">
    <property type="protein sequence ID" value="GMA27979.1"/>
    <property type="molecule type" value="Genomic_DNA"/>
</dbReference>
<evidence type="ECO:0000313" key="3">
    <source>
        <dbReference type="Proteomes" id="UP001157160"/>
    </source>
</evidence>
<reference evidence="2 3" key="1">
    <citation type="journal article" date="2014" name="Int. J. Syst. Evol. Microbiol.">
        <title>Complete genome sequence of Corynebacterium casei LMG S-19264T (=DSM 44701T), isolated from a smear-ripened cheese.</title>
        <authorList>
            <consortium name="US DOE Joint Genome Institute (JGI-PGF)"/>
            <person name="Walter F."/>
            <person name="Albersmeier A."/>
            <person name="Kalinowski J."/>
            <person name="Ruckert C."/>
        </authorList>
    </citation>
    <scope>NUCLEOTIDE SEQUENCE [LARGE SCALE GENOMIC DNA]</scope>
    <source>
        <strain evidence="2 3">NBRC 112289</strain>
    </source>
</reference>
<protein>
    <submittedName>
        <fullName evidence="2">Lipoprotein</fullName>
    </submittedName>
</protein>
<name>A0AA37UFF6_9MICO</name>
<accession>A0AA37UFF6</accession>
<organism evidence="2 3">
    <name type="scientific">Arenivirga flava</name>
    <dbReference type="NCBI Taxonomy" id="1930060"/>
    <lineage>
        <taxon>Bacteria</taxon>
        <taxon>Bacillati</taxon>
        <taxon>Actinomycetota</taxon>
        <taxon>Actinomycetes</taxon>
        <taxon>Micrococcales</taxon>
        <taxon>Microbacteriaceae</taxon>
        <taxon>Arenivirga</taxon>
    </lineage>
</organism>
<dbReference type="Pfam" id="PF01882">
    <property type="entry name" value="DUF58"/>
    <property type="match status" value="1"/>
</dbReference>
<sequence length="433" mass="47429">MVLSGWFVLLLAAGAVPLVLSGEPLVLAAWVLLLLAATGVDLALAASPRSVRVLRDGAARTRLGEAVEHELTLVNEGGRTLRAIVRDGWQPTVRATPSRQRVVVPAGERRRIRERLRPIRRGVRRSEHVTVRSIGPLRLAARQATIGAEGSITVLPPFHSQRHLPSRLARLRELEGRTSVMVRGQGTEFDSLREYVRGDDVRSIDWRATARTAAPDDLMVRTWRPERDRRVVVVVDTGRNAAARIGDETRLDTAFEASLLLAALADRAGDRFDLLLFDRRMRGRVHGVTGAELLPRLVGTMADVEPELLETDWSSVPALVRAASTQRSLVVLLTTAESVAGARGLLAVLPQLCAKHLVVVATVRDPEVDRMRRERDDRSSVYRAAAAERALLEQDRFADAIGRLGGTLLTAAPQELPPALADHYLALKAAGRL</sequence>
<evidence type="ECO:0000313" key="2">
    <source>
        <dbReference type="EMBL" id="GMA27979.1"/>
    </source>
</evidence>